<evidence type="ECO:0000259" key="4">
    <source>
        <dbReference type="PROSITE" id="PS01124"/>
    </source>
</evidence>
<evidence type="ECO:0000256" key="3">
    <source>
        <dbReference type="ARBA" id="ARBA00023163"/>
    </source>
</evidence>
<dbReference type="PANTHER" id="PTHR46796">
    <property type="entry name" value="HTH-TYPE TRANSCRIPTIONAL ACTIVATOR RHAS-RELATED"/>
    <property type="match status" value="1"/>
</dbReference>
<evidence type="ECO:0000256" key="1">
    <source>
        <dbReference type="ARBA" id="ARBA00023015"/>
    </source>
</evidence>
<accession>A0ABQ6NU80</accession>
<proteinExistence type="predicted"/>
<reference evidence="5 6" key="1">
    <citation type="submission" date="2023-05" db="EMBL/GenBank/DDBJ databases">
        <title>Draft genome of Paenibacillus sp. CCS26.</title>
        <authorList>
            <person name="Akita H."/>
            <person name="Shinto Y."/>
            <person name="Kimura Z."/>
        </authorList>
    </citation>
    <scope>NUCLEOTIDE SEQUENCE [LARGE SCALE GENOMIC DNA]</scope>
    <source>
        <strain evidence="5 6">CCS26</strain>
    </source>
</reference>
<feature type="domain" description="HTH araC/xylS-type" evidence="4">
    <location>
        <begin position="157"/>
        <end position="258"/>
    </location>
</feature>
<dbReference type="PANTHER" id="PTHR46796:SF13">
    <property type="entry name" value="HTH-TYPE TRANSCRIPTIONAL ACTIVATOR RHAS"/>
    <property type="match status" value="1"/>
</dbReference>
<name>A0ABQ6NU80_9BACL</name>
<keyword evidence="1" id="KW-0805">Transcription regulation</keyword>
<dbReference type="RefSeq" id="WP_317982161.1">
    <property type="nucleotide sequence ID" value="NZ_BTCL01000032.1"/>
</dbReference>
<dbReference type="PROSITE" id="PS01124">
    <property type="entry name" value="HTH_ARAC_FAMILY_2"/>
    <property type="match status" value="1"/>
</dbReference>
<gene>
    <name evidence="5" type="ORF">PghCCS26_57870</name>
</gene>
<organism evidence="5 6">
    <name type="scientific">Paenibacillus glycanilyticus</name>
    <dbReference type="NCBI Taxonomy" id="126569"/>
    <lineage>
        <taxon>Bacteria</taxon>
        <taxon>Bacillati</taxon>
        <taxon>Bacillota</taxon>
        <taxon>Bacilli</taxon>
        <taxon>Bacillales</taxon>
        <taxon>Paenibacillaceae</taxon>
        <taxon>Paenibacillus</taxon>
    </lineage>
</organism>
<dbReference type="Proteomes" id="UP001285921">
    <property type="component" value="Unassembled WGS sequence"/>
</dbReference>
<protein>
    <recommendedName>
        <fullName evidence="4">HTH araC/xylS-type domain-containing protein</fullName>
    </recommendedName>
</protein>
<sequence>MMEELVSGIQYGFEWETTGYIERKIHYGGQPVIYYQFKTDASGRMIHVVPDGCVDLLFCCHPGKPSARVCGTVLQGKALYFESDTIYFGVRLSARLSLLLPNLPLKEVIEIQVPFEDSLSKYKNTGAIIAELQGFSERIRGFEKLCMPILSGDVRSIRMIDYCLTSMQRSNGSVTIRELAEDTGYSERYIRTKFEQSLGISPKLYNRIIRFQRSLGSIVRGASSLTDVAMEGGYFDQSHFMKEFKSFSQHTPIQLRKLPKPSSPFL</sequence>
<comment type="caution">
    <text evidence="5">The sequence shown here is derived from an EMBL/GenBank/DDBJ whole genome shotgun (WGS) entry which is preliminary data.</text>
</comment>
<dbReference type="SUPFAM" id="SSF46689">
    <property type="entry name" value="Homeodomain-like"/>
    <property type="match status" value="1"/>
</dbReference>
<dbReference type="InterPro" id="IPR050204">
    <property type="entry name" value="AraC_XylS_family_regulators"/>
</dbReference>
<evidence type="ECO:0000256" key="2">
    <source>
        <dbReference type="ARBA" id="ARBA00023125"/>
    </source>
</evidence>
<evidence type="ECO:0000313" key="6">
    <source>
        <dbReference type="Proteomes" id="UP001285921"/>
    </source>
</evidence>
<dbReference type="Pfam" id="PF12833">
    <property type="entry name" value="HTH_18"/>
    <property type="match status" value="1"/>
</dbReference>
<dbReference type="Gene3D" id="1.10.10.60">
    <property type="entry name" value="Homeodomain-like"/>
    <property type="match status" value="1"/>
</dbReference>
<dbReference type="SMART" id="SM00342">
    <property type="entry name" value="HTH_ARAC"/>
    <property type="match status" value="1"/>
</dbReference>
<keyword evidence="2" id="KW-0238">DNA-binding</keyword>
<dbReference type="EMBL" id="BTCL01000032">
    <property type="protein sequence ID" value="GMK48657.1"/>
    <property type="molecule type" value="Genomic_DNA"/>
</dbReference>
<evidence type="ECO:0000313" key="5">
    <source>
        <dbReference type="EMBL" id="GMK48657.1"/>
    </source>
</evidence>
<keyword evidence="3" id="KW-0804">Transcription</keyword>
<dbReference type="InterPro" id="IPR009057">
    <property type="entry name" value="Homeodomain-like_sf"/>
</dbReference>
<keyword evidence="6" id="KW-1185">Reference proteome</keyword>
<dbReference type="InterPro" id="IPR018060">
    <property type="entry name" value="HTH_AraC"/>
</dbReference>